<dbReference type="InterPro" id="IPR036770">
    <property type="entry name" value="Ankyrin_rpt-contain_sf"/>
</dbReference>
<feature type="repeat" description="ANK" evidence="3">
    <location>
        <begin position="329"/>
        <end position="353"/>
    </location>
</feature>
<dbReference type="PANTHER" id="PTHR23206:SF7">
    <property type="entry name" value="PROTEIN KINASE DOMAIN-CONTAINING PROTEIN"/>
    <property type="match status" value="1"/>
</dbReference>
<name>A0A9P8RSJ3_9PEZI</name>
<dbReference type="SMART" id="SM00248">
    <property type="entry name" value="ANK"/>
    <property type="match status" value="6"/>
</dbReference>
<dbReference type="InterPro" id="IPR051631">
    <property type="entry name" value="Ankyrin-KH/SAM_domain"/>
</dbReference>
<feature type="repeat" description="ANK" evidence="3">
    <location>
        <begin position="228"/>
        <end position="260"/>
    </location>
</feature>
<dbReference type="InterPro" id="IPR002110">
    <property type="entry name" value="Ankyrin_rpt"/>
</dbReference>
<gene>
    <name evidence="4" type="ORF">GP486_001547</name>
</gene>
<dbReference type="Pfam" id="PF12796">
    <property type="entry name" value="Ank_2"/>
    <property type="match status" value="3"/>
</dbReference>
<evidence type="ECO:0000313" key="5">
    <source>
        <dbReference type="Proteomes" id="UP000750711"/>
    </source>
</evidence>
<protein>
    <recommendedName>
        <fullName evidence="6">Ankyrin repeat protein</fullName>
    </recommendedName>
</protein>
<reference evidence="4" key="1">
    <citation type="submission" date="2021-03" db="EMBL/GenBank/DDBJ databases">
        <title>Comparative genomics and phylogenomic investigation of the class Geoglossomycetes provide insights into ecological specialization and systematics.</title>
        <authorList>
            <person name="Melie T."/>
            <person name="Pirro S."/>
            <person name="Miller A.N."/>
            <person name="Quandt A."/>
        </authorList>
    </citation>
    <scope>NUCLEOTIDE SEQUENCE</scope>
    <source>
        <strain evidence="4">CAQ_001_2017</strain>
    </source>
</reference>
<organism evidence="4 5">
    <name type="scientific">Trichoglossum hirsutum</name>
    <dbReference type="NCBI Taxonomy" id="265104"/>
    <lineage>
        <taxon>Eukaryota</taxon>
        <taxon>Fungi</taxon>
        <taxon>Dikarya</taxon>
        <taxon>Ascomycota</taxon>
        <taxon>Pezizomycotina</taxon>
        <taxon>Geoglossomycetes</taxon>
        <taxon>Geoglossales</taxon>
        <taxon>Geoglossaceae</taxon>
        <taxon>Trichoglossum</taxon>
    </lineage>
</organism>
<evidence type="ECO:0008006" key="6">
    <source>
        <dbReference type="Google" id="ProtNLM"/>
    </source>
</evidence>
<evidence type="ECO:0000313" key="4">
    <source>
        <dbReference type="EMBL" id="KAH0565065.1"/>
    </source>
</evidence>
<dbReference type="PANTHER" id="PTHR23206">
    <property type="entry name" value="MASK PROTEIN"/>
    <property type="match status" value="1"/>
</dbReference>
<dbReference type="PROSITE" id="PS50088">
    <property type="entry name" value="ANK_REPEAT"/>
    <property type="match status" value="5"/>
</dbReference>
<keyword evidence="1" id="KW-0677">Repeat</keyword>
<dbReference type="SUPFAM" id="SSF48403">
    <property type="entry name" value="Ankyrin repeat"/>
    <property type="match status" value="1"/>
</dbReference>
<evidence type="ECO:0000256" key="1">
    <source>
        <dbReference type="ARBA" id="ARBA00022737"/>
    </source>
</evidence>
<feature type="repeat" description="ANK" evidence="3">
    <location>
        <begin position="177"/>
        <end position="209"/>
    </location>
</feature>
<evidence type="ECO:0000256" key="3">
    <source>
        <dbReference type="PROSITE-ProRule" id="PRU00023"/>
    </source>
</evidence>
<accession>A0A9P8RSJ3</accession>
<keyword evidence="5" id="KW-1185">Reference proteome</keyword>
<dbReference type="PROSITE" id="PS50297">
    <property type="entry name" value="ANK_REP_REGION"/>
    <property type="match status" value="4"/>
</dbReference>
<dbReference type="AlphaFoldDB" id="A0A9P8RSJ3"/>
<proteinExistence type="predicted"/>
<comment type="caution">
    <text evidence="4">The sequence shown here is derived from an EMBL/GenBank/DDBJ whole genome shotgun (WGS) entry which is preliminary data.</text>
</comment>
<dbReference type="EMBL" id="JAGHQM010000141">
    <property type="protein sequence ID" value="KAH0565065.1"/>
    <property type="molecule type" value="Genomic_DNA"/>
</dbReference>
<dbReference type="Gene3D" id="1.25.40.20">
    <property type="entry name" value="Ankyrin repeat-containing domain"/>
    <property type="match status" value="3"/>
</dbReference>
<evidence type="ECO:0000256" key="2">
    <source>
        <dbReference type="ARBA" id="ARBA00023043"/>
    </source>
</evidence>
<keyword evidence="2 3" id="KW-0040">ANK repeat</keyword>
<feature type="repeat" description="ANK" evidence="3">
    <location>
        <begin position="144"/>
        <end position="176"/>
    </location>
</feature>
<dbReference type="GO" id="GO:0005737">
    <property type="term" value="C:cytoplasm"/>
    <property type="evidence" value="ECO:0007669"/>
    <property type="project" value="TreeGrafter"/>
</dbReference>
<sequence>MLVMDEEALPDMGTLVSACAGLVTIDQESNVIRLVHHTTQEYLERTRMDHFPNAQLKIAGTCLTYLSFDTFASGYCSNDEEMEKSLQYAASCWGHHTRGSPEQDNIVRDLILAFFKQEPKMPCSVQVRHILQHRFKGYSQHFPKNVSGLQVAASFGLKEIVNMLTDNGANIEGADSNGMAALHSTALHGYEEVARLPLEKGAAIDAVDNTLVRILLERRAHIDARTNFGETALYLATLEGQGEVVRVLLEKGAKPNLRETKNDMLPILQVAWEGHRAITRLLLGHGSEPDSKEAFGLTPLALAAENGREKVVRLLLDRDGVGPNSKDFYSRTPLRHAAWMGHEAVVRALLDRGDVDPDSRDKWGWTPLMQAGEKSHEPVVQLLGPVTSEGLVILPHPPLLQAVEDGDAATVRSLIK</sequence>
<dbReference type="Proteomes" id="UP000750711">
    <property type="component" value="Unassembled WGS sequence"/>
</dbReference>
<feature type="repeat" description="ANK" evidence="3">
    <location>
        <begin position="295"/>
        <end position="318"/>
    </location>
</feature>